<organism evidence="2 3">
    <name type="scientific">Channa argus</name>
    <name type="common">Northern snakehead</name>
    <name type="synonym">Ophicephalus argus</name>
    <dbReference type="NCBI Taxonomy" id="215402"/>
    <lineage>
        <taxon>Eukaryota</taxon>
        <taxon>Metazoa</taxon>
        <taxon>Chordata</taxon>
        <taxon>Craniata</taxon>
        <taxon>Vertebrata</taxon>
        <taxon>Euteleostomi</taxon>
        <taxon>Actinopterygii</taxon>
        <taxon>Neopterygii</taxon>
        <taxon>Teleostei</taxon>
        <taxon>Neoteleostei</taxon>
        <taxon>Acanthomorphata</taxon>
        <taxon>Anabantaria</taxon>
        <taxon>Anabantiformes</taxon>
        <taxon>Channoidei</taxon>
        <taxon>Channidae</taxon>
        <taxon>Channa</taxon>
    </lineage>
</organism>
<dbReference type="EMBL" id="CM015722">
    <property type="protein sequence ID" value="KAF3696196.1"/>
    <property type="molecule type" value="Genomic_DNA"/>
</dbReference>
<protein>
    <submittedName>
        <fullName evidence="2">Uncharacterized protein</fullName>
    </submittedName>
</protein>
<feature type="compositionally biased region" description="Polar residues" evidence="1">
    <location>
        <begin position="14"/>
        <end position="26"/>
    </location>
</feature>
<feature type="region of interest" description="Disordered" evidence="1">
    <location>
        <begin position="1"/>
        <end position="26"/>
    </location>
</feature>
<dbReference type="Proteomes" id="UP000503349">
    <property type="component" value="Chromosome 11"/>
</dbReference>
<gene>
    <name evidence="2" type="ORF">EXN66_Car011872</name>
</gene>
<evidence type="ECO:0000313" key="3">
    <source>
        <dbReference type="Proteomes" id="UP000503349"/>
    </source>
</evidence>
<reference evidence="3" key="2">
    <citation type="submission" date="2019-02" db="EMBL/GenBank/DDBJ databases">
        <title>Opniocepnalus argus Var Kimnra genome.</title>
        <authorList>
            <person name="Zhou C."/>
            <person name="Xiao S."/>
        </authorList>
    </citation>
    <scope>NUCLEOTIDE SEQUENCE [LARGE SCALE GENOMIC DNA]</scope>
</reference>
<name>A0A6G1Q1W2_CHAAH</name>
<evidence type="ECO:0000256" key="1">
    <source>
        <dbReference type="SAM" id="MobiDB-lite"/>
    </source>
</evidence>
<dbReference type="AlphaFoldDB" id="A0A6G1Q1W2"/>
<evidence type="ECO:0000313" key="2">
    <source>
        <dbReference type="EMBL" id="KAF3696196.1"/>
    </source>
</evidence>
<reference evidence="2 3" key="1">
    <citation type="submission" date="2019-02" db="EMBL/GenBank/DDBJ databases">
        <title>Opniocepnalus argus genome.</title>
        <authorList>
            <person name="Zhou C."/>
            <person name="Xiao S."/>
        </authorList>
    </citation>
    <scope>NUCLEOTIDE SEQUENCE [LARGE SCALE GENOMIC DNA]</scope>
    <source>
        <strain evidence="2">OARG1902GOOAL</strain>
        <tissue evidence="2">Muscle</tissue>
    </source>
</reference>
<proteinExistence type="predicted"/>
<accession>A0A6G1Q1W2</accession>
<keyword evidence="3" id="KW-1185">Reference proteome</keyword>
<sequence length="61" mass="6790">MKSSVHLTKGLVDWSNSDPSNNIPGETTSYDYKTSCPLLQRCPKWTDTKAQMCQSALNVIV</sequence>